<evidence type="ECO:0000313" key="1">
    <source>
        <dbReference type="EMBL" id="KAJ8630368.1"/>
    </source>
</evidence>
<evidence type="ECO:0000313" key="2">
    <source>
        <dbReference type="Proteomes" id="UP001234297"/>
    </source>
</evidence>
<keyword evidence="2" id="KW-1185">Reference proteome</keyword>
<dbReference type="Proteomes" id="UP001234297">
    <property type="component" value="Chromosome 7"/>
</dbReference>
<sequence>MEGISCWVISVSLILLIHSSNSVEEAVKQSLLDFFQQLNDGKRPTDPNFGWNSTSDPCLSQWRGITCSRQLSVKKVVLEGLGFTGVFDANSICAVPSLIVLSIQNNRIHGEIPEEIVRCKQFTHLYINDNQFSGNLPASLSLLNNLKRLFIENNNFIGELPDLPKISGLISFLAQYNQFSGEIPKFDFTNLVDFNVSFNNFSGPIPDLSGRFSEDSFLGNSRLCGKPLLNACPPSSEPKSGAPPPKRRSKQRERILMYVGYILIALIIVLFFVYKIISRKKNVKKSTDVEQKRVNEGKARTSSDSSGYRNGPSRSDYSIPSSNESSRTSASLVVLENPVVKDLRLEDLLKAPAELMGRGRHGTLYKVMLEDTVALAVKRIRDWLISSEDFRKRMEKIDRVDHPNVLPVLAFYSSKQERLVVYEYQQNGSLFKLLHGTKNSQGFDWGNRLGVAASIAGGLAFMHTELLEDGIAHGNLKSSNIMINNNMEALISEYGLMVIDDQPLSSVSNSGDIKSLDDNSPGPNSPFKADVYNFGVILLELLTGKPVQNNGFDLASWVNSVVREEWTTEVFDKALTMEGANEECMVNLLQVALKCVNPSQEGRPSMNQVVNMILTIKEEDERSIVLGT</sequence>
<name>A0ACC2LAN6_PERAE</name>
<protein>
    <submittedName>
        <fullName evidence="1">Uncharacterized protein</fullName>
    </submittedName>
</protein>
<accession>A0ACC2LAN6</accession>
<proteinExistence type="predicted"/>
<dbReference type="EMBL" id="CM056815">
    <property type="protein sequence ID" value="KAJ8630368.1"/>
    <property type="molecule type" value="Genomic_DNA"/>
</dbReference>
<comment type="caution">
    <text evidence="1">The sequence shown here is derived from an EMBL/GenBank/DDBJ whole genome shotgun (WGS) entry which is preliminary data.</text>
</comment>
<gene>
    <name evidence="1" type="ORF">MRB53_023691</name>
</gene>
<reference evidence="1 2" key="1">
    <citation type="journal article" date="2022" name="Hortic Res">
        <title>A haplotype resolved chromosomal level avocado genome allows analysis of novel avocado genes.</title>
        <authorList>
            <person name="Nath O."/>
            <person name="Fletcher S.J."/>
            <person name="Hayward A."/>
            <person name="Shaw L.M."/>
            <person name="Masouleh A.K."/>
            <person name="Furtado A."/>
            <person name="Henry R.J."/>
            <person name="Mitter N."/>
        </authorList>
    </citation>
    <scope>NUCLEOTIDE SEQUENCE [LARGE SCALE GENOMIC DNA]</scope>
    <source>
        <strain evidence="2">cv. Hass</strain>
    </source>
</reference>
<organism evidence="1 2">
    <name type="scientific">Persea americana</name>
    <name type="common">Avocado</name>
    <dbReference type="NCBI Taxonomy" id="3435"/>
    <lineage>
        <taxon>Eukaryota</taxon>
        <taxon>Viridiplantae</taxon>
        <taxon>Streptophyta</taxon>
        <taxon>Embryophyta</taxon>
        <taxon>Tracheophyta</taxon>
        <taxon>Spermatophyta</taxon>
        <taxon>Magnoliopsida</taxon>
        <taxon>Magnoliidae</taxon>
        <taxon>Laurales</taxon>
        <taxon>Lauraceae</taxon>
        <taxon>Persea</taxon>
    </lineage>
</organism>